<accession>A0AAE1DN84</accession>
<organism evidence="1 2">
    <name type="scientific">Elysia crispata</name>
    <name type="common">lettuce slug</name>
    <dbReference type="NCBI Taxonomy" id="231223"/>
    <lineage>
        <taxon>Eukaryota</taxon>
        <taxon>Metazoa</taxon>
        <taxon>Spiralia</taxon>
        <taxon>Lophotrochozoa</taxon>
        <taxon>Mollusca</taxon>
        <taxon>Gastropoda</taxon>
        <taxon>Heterobranchia</taxon>
        <taxon>Euthyneura</taxon>
        <taxon>Panpulmonata</taxon>
        <taxon>Sacoglossa</taxon>
        <taxon>Placobranchoidea</taxon>
        <taxon>Plakobranchidae</taxon>
        <taxon>Elysia</taxon>
    </lineage>
</organism>
<dbReference type="Proteomes" id="UP001283361">
    <property type="component" value="Unassembled WGS sequence"/>
</dbReference>
<reference evidence="1" key="1">
    <citation type="journal article" date="2023" name="G3 (Bethesda)">
        <title>A reference genome for the long-term kleptoplast-retaining sea slug Elysia crispata morphotype clarki.</title>
        <authorList>
            <person name="Eastman K.E."/>
            <person name="Pendleton A.L."/>
            <person name="Shaikh M.A."/>
            <person name="Suttiyut T."/>
            <person name="Ogas R."/>
            <person name="Tomko P."/>
            <person name="Gavelis G."/>
            <person name="Widhalm J.R."/>
            <person name="Wisecaver J.H."/>
        </authorList>
    </citation>
    <scope>NUCLEOTIDE SEQUENCE</scope>
    <source>
        <strain evidence="1">ECLA1</strain>
    </source>
</reference>
<name>A0AAE1DN84_9GAST</name>
<dbReference type="AlphaFoldDB" id="A0AAE1DN84"/>
<comment type="caution">
    <text evidence="1">The sequence shown here is derived from an EMBL/GenBank/DDBJ whole genome shotgun (WGS) entry which is preliminary data.</text>
</comment>
<protein>
    <submittedName>
        <fullName evidence="1">Uncharacterized protein</fullName>
    </submittedName>
</protein>
<evidence type="ECO:0000313" key="1">
    <source>
        <dbReference type="EMBL" id="KAK3776085.1"/>
    </source>
</evidence>
<dbReference type="EMBL" id="JAWDGP010003248">
    <property type="protein sequence ID" value="KAK3776085.1"/>
    <property type="molecule type" value="Genomic_DNA"/>
</dbReference>
<keyword evidence="2" id="KW-1185">Reference proteome</keyword>
<sequence length="84" mass="9610">MCAPRTWGTQNSFLLVRNHNVVVLLEKSINFDWQLRHNPDVVVSMGGASYIKLEKFITEKEIGRRWKEHSADGSKDSHGNTQSL</sequence>
<evidence type="ECO:0000313" key="2">
    <source>
        <dbReference type="Proteomes" id="UP001283361"/>
    </source>
</evidence>
<proteinExistence type="predicted"/>
<gene>
    <name evidence="1" type="ORF">RRG08_046752</name>
</gene>